<dbReference type="Proteomes" id="UP000772434">
    <property type="component" value="Unassembled WGS sequence"/>
</dbReference>
<organism evidence="2 3">
    <name type="scientific">Rhodocollybia butyracea</name>
    <dbReference type="NCBI Taxonomy" id="206335"/>
    <lineage>
        <taxon>Eukaryota</taxon>
        <taxon>Fungi</taxon>
        <taxon>Dikarya</taxon>
        <taxon>Basidiomycota</taxon>
        <taxon>Agaricomycotina</taxon>
        <taxon>Agaricomycetes</taxon>
        <taxon>Agaricomycetidae</taxon>
        <taxon>Agaricales</taxon>
        <taxon>Marasmiineae</taxon>
        <taxon>Omphalotaceae</taxon>
        <taxon>Rhodocollybia</taxon>
    </lineage>
</organism>
<feature type="region of interest" description="Disordered" evidence="1">
    <location>
        <begin position="38"/>
        <end position="73"/>
    </location>
</feature>
<evidence type="ECO:0000313" key="3">
    <source>
        <dbReference type="Proteomes" id="UP000772434"/>
    </source>
</evidence>
<evidence type="ECO:0000313" key="2">
    <source>
        <dbReference type="EMBL" id="KAF9068025.1"/>
    </source>
</evidence>
<gene>
    <name evidence="2" type="ORF">BDP27DRAFT_1327826</name>
</gene>
<accession>A0A9P5U5Q0</accession>
<proteinExistence type="predicted"/>
<keyword evidence="3" id="KW-1185">Reference proteome</keyword>
<feature type="compositionally biased region" description="Low complexity" evidence="1">
    <location>
        <begin position="109"/>
        <end position="127"/>
    </location>
</feature>
<feature type="region of interest" description="Disordered" evidence="1">
    <location>
        <begin position="107"/>
        <end position="146"/>
    </location>
</feature>
<protein>
    <submittedName>
        <fullName evidence="2">Uncharacterized protein</fullName>
    </submittedName>
</protein>
<comment type="caution">
    <text evidence="2">The sequence shown here is derived from an EMBL/GenBank/DDBJ whole genome shotgun (WGS) entry which is preliminary data.</text>
</comment>
<reference evidence="2" key="1">
    <citation type="submission" date="2020-11" db="EMBL/GenBank/DDBJ databases">
        <authorList>
            <consortium name="DOE Joint Genome Institute"/>
            <person name="Ahrendt S."/>
            <person name="Riley R."/>
            <person name="Andreopoulos W."/>
            <person name="Labutti K."/>
            <person name="Pangilinan J."/>
            <person name="Ruiz-Duenas F.J."/>
            <person name="Barrasa J.M."/>
            <person name="Sanchez-Garcia M."/>
            <person name="Camarero S."/>
            <person name="Miyauchi S."/>
            <person name="Serrano A."/>
            <person name="Linde D."/>
            <person name="Babiker R."/>
            <person name="Drula E."/>
            <person name="Ayuso-Fernandez I."/>
            <person name="Pacheco R."/>
            <person name="Padilla G."/>
            <person name="Ferreira P."/>
            <person name="Barriuso J."/>
            <person name="Kellner H."/>
            <person name="Castanera R."/>
            <person name="Alfaro M."/>
            <person name="Ramirez L."/>
            <person name="Pisabarro A.G."/>
            <person name="Kuo A."/>
            <person name="Tritt A."/>
            <person name="Lipzen A."/>
            <person name="He G."/>
            <person name="Yan M."/>
            <person name="Ng V."/>
            <person name="Cullen D."/>
            <person name="Martin F."/>
            <person name="Rosso M.-N."/>
            <person name="Henrissat B."/>
            <person name="Hibbett D."/>
            <person name="Martinez A.T."/>
            <person name="Grigoriev I.V."/>
        </authorList>
    </citation>
    <scope>NUCLEOTIDE SEQUENCE</scope>
    <source>
        <strain evidence="2">AH 40177</strain>
    </source>
</reference>
<sequence>MRPIISNSFQALPPILSGSSVHFRSNLDFNFQSFMLTESSPRSRRPSRVSECPALPPLPSLSQPLFPDSNASQKDKDLFQIPSLRHPNSPYVPFPSPMRRQIFRPLTPESSESLSECSNGARASELAEPSEESLPGHKMSRGIKKVHRTMKHVAVAAKRMFTRKHVEAPSSAVPPHLTIDTLALTDNSLHPPTYPPSPGVASIDSSNTRSLALWLDTRCQETLEWDADSRHLMSLEDYERRGSWIMAGGKSFVCAGCSIHSRRPSTAVMGVDASVFEVDAMCTALDLDLQARDSKETALSENLVDSKTIDDA</sequence>
<dbReference type="EMBL" id="JADNRY010000065">
    <property type="protein sequence ID" value="KAF9068025.1"/>
    <property type="molecule type" value="Genomic_DNA"/>
</dbReference>
<dbReference type="OrthoDB" id="2690983at2759"/>
<feature type="non-terminal residue" evidence="2">
    <location>
        <position position="312"/>
    </location>
</feature>
<evidence type="ECO:0000256" key="1">
    <source>
        <dbReference type="SAM" id="MobiDB-lite"/>
    </source>
</evidence>
<dbReference type="AlphaFoldDB" id="A0A9P5U5Q0"/>
<feature type="compositionally biased region" description="Low complexity" evidence="1">
    <location>
        <begin position="60"/>
        <end position="69"/>
    </location>
</feature>
<name>A0A9P5U5Q0_9AGAR</name>